<reference evidence="21 22" key="1">
    <citation type="submission" date="2018-12" db="EMBL/GenBank/DDBJ databases">
        <title>Venturia inaequalis Genome Resource.</title>
        <authorList>
            <person name="Lichtner F.J."/>
        </authorList>
    </citation>
    <scope>NUCLEOTIDE SEQUENCE [LARGE SCALE GENOMIC DNA]</scope>
    <source>
        <strain evidence="21 22">120213</strain>
    </source>
</reference>
<proteinExistence type="inferred from homology"/>
<evidence type="ECO:0000256" key="10">
    <source>
        <dbReference type="ARBA" id="ARBA00022801"/>
    </source>
</evidence>
<organism evidence="21 22">
    <name type="scientific">Venturia inaequalis</name>
    <name type="common">Apple scab fungus</name>
    <dbReference type="NCBI Taxonomy" id="5025"/>
    <lineage>
        <taxon>Eukaryota</taxon>
        <taxon>Fungi</taxon>
        <taxon>Dikarya</taxon>
        <taxon>Ascomycota</taxon>
        <taxon>Pezizomycotina</taxon>
        <taxon>Dothideomycetes</taxon>
        <taxon>Pleosporomycetidae</taxon>
        <taxon>Venturiales</taxon>
        <taxon>Venturiaceae</taxon>
        <taxon>Venturia</taxon>
    </lineage>
</organism>
<feature type="chain" id="PRO_5034866849" description="Ribonuclease T2-like" evidence="19">
    <location>
        <begin position="19"/>
        <end position="396"/>
    </location>
</feature>
<evidence type="ECO:0000256" key="5">
    <source>
        <dbReference type="ARBA" id="ARBA00022490"/>
    </source>
</evidence>
<keyword evidence="10" id="KW-0378">Hydrolase</keyword>
<dbReference type="GO" id="GO:0005576">
    <property type="term" value="C:extracellular region"/>
    <property type="evidence" value="ECO:0007669"/>
    <property type="project" value="TreeGrafter"/>
</dbReference>
<dbReference type="FunFam" id="3.90.730.10:FF:000004">
    <property type="entry name" value="Ribonuclease T2-like"/>
    <property type="match status" value="1"/>
</dbReference>
<evidence type="ECO:0000256" key="1">
    <source>
        <dbReference type="ARBA" id="ARBA00004410"/>
    </source>
</evidence>
<comment type="subcellular location">
    <subcellularLocation>
        <location evidence="2">Cytoplasm</location>
    </subcellularLocation>
    <subcellularLocation>
        <location evidence="1">Vacuole lumen</location>
    </subcellularLocation>
</comment>
<dbReference type="PANTHER" id="PTHR11240:SF22">
    <property type="entry name" value="RIBONUCLEASE T2"/>
    <property type="match status" value="1"/>
</dbReference>
<evidence type="ECO:0000256" key="3">
    <source>
        <dbReference type="ARBA" id="ARBA00007469"/>
    </source>
</evidence>
<dbReference type="PANTHER" id="PTHR11240">
    <property type="entry name" value="RIBONUCLEASE T2"/>
    <property type="match status" value="1"/>
</dbReference>
<dbReference type="InterPro" id="IPR001568">
    <property type="entry name" value="RNase_T2-like"/>
</dbReference>
<evidence type="ECO:0000256" key="13">
    <source>
        <dbReference type="ARBA" id="ARBA00023239"/>
    </source>
</evidence>
<protein>
    <recommendedName>
        <fullName evidence="15">Ribonuclease T2-like</fullName>
        <ecNumber evidence="4">4.6.1.19</ecNumber>
    </recommendedName>
</protein>
<dbReference type="InterPro" id="IPR018188">
    <property type="entry name" value="RNase_T2_His_AS_1"/>
</dbReference>
<evidence type="ECO:0000256" key="4">
    <source>
        <dbReference type="ARBA" id="ARBA00012571"/>
    </source>
</evidence>
<evidence type="ECO:0000256" key="8">
    <source>
        <dbReference type="ARBA" id="ARBA00022729"/>
    </source>
</evidence>
<evidence type="ECO:0000256" key="6">
    <source>
        <dbReference type="ARBA" id="ARBA00022554"/>
    </source>
</evidence>
<evidence type="ECO:0000256" key="14">
    <source>
        <dbReference type="ARBA" id="ARBA00025494"/>
    </source>
</evidence>
<keyword evidence="8 19" id="KW-0732">Signal</keyword>
<keyword evidence="6" id="KW-0926">Vacuole</keyword>
<keyword evidence="12" id="KW-0325">Glycoprotein</keyword>
<dbReference type="AlphaFoldDB" id="A0A8H3YN23"/>
<dbReference type="InterPro" id="IPR033697">
    <property type="entry name" value="Ribonuclease_T2_eukaryotic"/>
</dbReference>
<evidence type="ECO:0000313" key="21">
    <source>
        <dbReference type="EMBL" id="KAE9966654.1"/>
    </source>
</evidence>
<dbReference type="Pfam" id="PF00445">
    <property type="entry name" value="Ribonuclease_T2"/>
    <property type="match status" value="1"/>
</dbReference>
<evidence type="ECO:0000256" key="19">
    <source>
        <dbReference type="SAM" id="SignalP"/>
    </source>
</evidence>
<comment type="similarity">
    <text evidence="3 17">Belongs to the RNase T2 family.</text>
</comment>
<keyword evidence="9" id="KW-0255">Endonuclease</keyword>
<comment type="function">
    <text evidence="14">Rnase which modulates cell survival under stress conditions. Released from the vacuole to the cytoplasm during stress to promote tRNA and rRNA cleavage and to activate separately a downstream pathway that promotes cell death. Involved in cell size, vacuolar morphology and growth at high temperatures and high salt concentration.</text>
</comment>
<dbReference type="PROSITE" id="PS00531">
    <property type="entry name" value="RNASE_T2_2"/>
    <property type="match status" value="1"/>
</dbReference>
<evidence type="ECO:0000313" key="22">
    <source>
        <dbReference type="Proteomes" id="UP000447873"/>
    </source>
</evidence>
<evidence type="ECO:0000256" key="2">
    <source>
        <dbReference type="ARBA" id="ARBA00004496"/>
    </source>
</evidence>
<dbReference type="OrthoDB" id="435754at2759"/>
<keyword evidence="13" id="KW-0456">Lyase</keyword>
<sequence>MAARVFSALAAFAGVAAAASATCAAGGPLSCHNTTAVDTCCFNYPGGHLLQTQFWDTSPATGPSDSWTIHGLWPDRCDGTYDSTCDSKRQYTNITQILQGFGDTATLSYMQTYWKDYSGDDESFWEHEWGKHGTCISTLATSCYTSYQPTQEVVDFFDKTVSLFKSLPSYKWLSDAGIIPSTTATYTLSQIQSALQGQFGFPVTINCKNGEFNELWYHYEVQGSVQSGTFKAATPVGSGSTCPSSGIKYLPKGSSGGSTTTTTSATRTTTTAPTSTSTGSPSGKGYVNVISGGSQTGCIVSAGTWYTSGTCATITATASDSGFTLSSSKGKCAIASNALTCSSSVTTATVFTYTGGNIVYGSSKDFYADAVAAGSTQQTVYTTSKATTIQLTWQQQ</sequence>
<gene>
    <name evidence="21" type="ORF">EG328_008781</name>
</gene>
<evidence type="ECO:0000259" key="20">
    <source>
        <dbReference type="Pfam" id="PF25488"/>
    </source>
</evidence>
<feature type="region of interest" description="Disordered" evidence="18">
    <location>
        <begin position="236"/>
        <end position="283"/>
    </location>
</feature>
<dbReference type="InterPro" id="IPR057328">
    <property type="entry name" value="RNaseT2L_C"/>
</dbReference>
<dbReference type="EMBL" id="WNWS01000502">
    <property type="protein sequence ID" value="KAE9966654.1"/>
    <property type="molecule type" value="Genomic_DNA"/>
</dbReference>
<feature type="domain" description="RNase T2-like C-terminal" evidence="20">
    <location>
        <begin position="281"/>
        <end position="395"/>
    </location>
</feature>
<dbReference type="Proteomes" id="UP000447873">
    <property type="component" value="Unassembled WGS sequence"/>
</dbReference>
<dbReference type="Pfam" id="PF25488">
    <property type="entry name" value="RNaseT2L_C"/>
    <property type="match status" value="1"/>
</dbReference>
<feature type="signal peptide" evidence="19">
    <location>
        <begin position="1"/>
        <end position="18"/>
    </location>
</feature>
<dbReference type="EC" id="4.6.1.19" evidence="4"/>
<keyword evidence="5" id="KW-0963">Cytoplasm</keyword>
<keyword evidence="7" id="KW-0540">Nuclease</keyword>
<comment type="caution">
    <text evidence="21">The sequence shown here is derived from an EMBL/GenBank/DDBJ whole genome shotgun (WGS) entry which is preliminary data.</text>
</comment>
<feature type="compositionally biased region" description="Low complexity" evidence="18">
    <location>
        <begin position="257"/>
        <end position="283"/>
    </location>
</feature>
<evidence type="ECO:0000256" key="18">
    <source>
        <dbReference type="SAM" id="MobiDB-lite"/>
    </source>
</evidence>
<keyword evidence="11" id="KW-1015">Disulfide bond</keyword>
<dbReference type="GO" id="GO:0005775">
    <property type="term" value="C:vacuolar lumen"/>
    <property type="evidence" value="ECO:0007669"/>
    <property type="project" value="UniProtKB-SubCell"/>
</dbReference>
<evidence type="ECO:0000256" key="9">
    <source>
        <dbReference type="ARBA" id="ARBA00022759"/>
    </source>
</evidence>
<dbReference type="InterPro" id="IPR033130">
    <property type="entry name" value="RNase_T2_His_AS_2"/>
</dbReference>
<dbReference type="PROSITE" id="PS00530">
    <property type="entry name" value="RNASE_T2_1"/>
    <property type="match status" value="1"/>
</dbReference>
<accession>A0A8H3YN23</accession>
<feature type="active site" evidence="16">
    <location>
        <position position="128"/>
    </location>
</feature>
<name>A0A8H3YN23_VENIN</name>
<evidence type="ECO:0000256" key="12">
    <source>
        <dbReference type="ARBA" id="ARBA00023180"/>
    </source>
</evidence>
<dbReference type="CDD" id="cd01061">
    <property type="entry name" value="RNase_T2_euk"/>
    <property type="match status" value="1"/>
</dbReference>
<evidence type="ECO:0000256" key="16">
    <source>
        <dbReference type="PIRSR" id="PIRSR633697-1"/>
    </source>
</evidence>
<evidence type="ECO:0000256" key="17">
    <source>
        <dbReference type="RuleBase" id="RU004328"/>
    </source>
</evidence>
<dbReference type="GO" id="GO:0006401">
    <property type="term" value="P:RNA catabolic process"/>
    <property type="evidence" value="ECO:0007669"/>
    <property type="project" value="TreeGrafter"/>
</dbReference>
<evidence type="ECO:0000256" key="15">
    <source>
        <dbReference type="ARBA" id="ARBA00071169"/>
    </source>
</evidence>
<dbReference type="InterPro" id="IPR036430">
    <property type="entry name" value="RNase_T2-like_sf"/>
</dbReference>
<dbReference type="GO" id="GO:0033897">
    <property type="term" value="F:ribonuclease T2 activity"/>
    <property type="evidence" value="ECO:0007669"/>
    <property type="project" value="UniProtKB-EC"/>
</dbReference>
<dbReference type="SUPFAM" id="SSF55895">
    <property type="entry name" value="Ribonuclease Rh-like"/>
    <property type="match status" value="1"/>
</dbReference>
<feature type="active site" evidence="16">
    <location>
        <position position="70"/>
    </location>
</feature>
<dbReference type="GO" id="GO:0003723">
    <property type="term" value="F:RNA binding"/>
    <property type="evidence" value="ECO:0007669"/>
    <property type="project" value="InterPro"/>
</dbReference>
<feature type="active site" evidence="16">
    <location>
        <position position="132"/>
    </location>
</feature>
<dbReference type="GO" id="GO:0016787">
    <property type="term" value="F:hydrolase activity"/>
    <property type="evidence" value="ECO:0007669"/>
    <property type="project" value="UniProtKB-KW"/>
</dbReference>
<dbReference type="Gene3D" id="3.90.730.10">
    <property type="entry name" value="Ribonuclease T2-like"/>
    <property type="match status" value="1"/>
</dbReference>
<evidence type="ECO:0000256" key="7">
    <source>
        <dbReference type="ARBA" id="ARBA00022722"/>
    </source>
</evidence>
<evidence type="ECO:0000256" key="11">
    <source>
        <dbReference type="ARBA" id="ARBA00023157"/>
    </source>
</evidence>